<dbReference type="GO" id="GO:0005576">
    <property type="term" value="C:extracellular region"/>
    <property type="evidence" value="ECO:0007669"/>
    <property type="project" value="UniProtKB-SubCell"/>
</dbReference>
<keyword evidence="2" id="KW-0964">Secreted</keyword>
<evidence type="ECO:0000256" key="4">
    <source>
        <dbReference type="ARBA" id="ARBA00023157"/>
    </source>
</evidence>
<evidence type="ECO:0000256" key="2">
    <source>
        <dbReference type="ARBA" id="ARBA00022525"/>
    </source>
</evidence>
<evidence type="ECO:0000313" key="9">
    <source>
        <dbReference type="Proteomes" id="UP000732380"/>
    </source>
</evidence>
<reference evidence="8 9" key="1">
    <citation type="journal article" date="2020" name="bioRxiv">
        <title>Whole genome comparisons of ergot fungi reveals the divergence and evolution of species within the genus Claviceps are the result of varying mechanisms driving genome evolution and host range expansion.</title>
        <authorList>
            <person name="Wyka S.A."/>
            <person name="Mondo S.J."/>
            <person name="Liu M."/>
            <person name="Dettman J."/>
            <person name="Nalam V."/>
            <person name="Broders K.D."/>
        </authorList>
    </citation>
    <scope>NUCLEOTIDE SEQUENCE [LARGE SCALE GENOMIC DNA]</scope>
    <source>
        <strain evidence="8 9">LM576</strain>
    </source>
</reference>
<sequence length="191" mass="20770">MRVSISALLLAATAMAAPAPAPAPATASEPMTQETCTQKSSRTTGWQVKDFDFHASYLFTTPAHQNSAGEVKFTIENQALNFTSQCEGHSGQLNDFFYGNFVYECTQPAPGVVTTFSFSRPSGQLLINQSWSCVKEQSSWKAQGGANLTLDCKDETWENPDWKQGQTYSSRTISCGHVNAPIPINMMSAIA</sequence>
<dbReference type="InterPro" id="IPR032382">
    <property type="entry name" value="AltA1"/>
</dbReference>
<evidence type="ECO:0000256" key="1">
    <source>
        <dbReference type="ARBA" id="ARBA00004613"/>
    </source>
</evidence>
<keyword evidence="9" id="KW-1185">Reference proteome</keyword>
<gene>
    <name evidence="8" type="ORF">E4U13_004177</name>
</gene>
<dbReference type="Pfam" id="PF16541">
    <property type="entry name" value="AltA1"/>
    <property type="match status" value="1"/>
</dbReference>
<evidence type="ECO:0000256" key="5">
    <source>
        <dbReference type="SAM" id="MobiDB-lite"/>
    </source>
</evidence>
<evidence type="ECO:0000256" key="3">
    <source>
        <dbReference type="ARBA" id="ARBA00022729"/>
    </source>
</evidence>
<dbReference type="Proteomes" id="UP000732380">
    <property type="component" value="Unassembled WGS sequence"/>
</dbReference>
<comment type="caution">
    <text evidence="8">The sequence shown here is derived from an EMBL/GenBank/DDBJ whole genome shotgun (WGS) entry which is preliminary data.</text>
</comment>
<dbReference type="EMBL" id="SRQM01000323">
    <property type="protein sequence ID" value="KAG6112728.1"/>
    <property type="molecule type" value="Genomic_DNA"/>
</dbReference>
<evidence type="ECO:0000313" key="8">
    <source>
        <dbReference type="EMBL" id="KAG6112728.1"/>
    </source>
</evidence>
<keyword evidence="4" id="KW-1015">Disulfide bond</keyword>
<evidence type="ECO:0000259" key="7">
    <source>
        <dbReference type="Pfam" id="PF16541"/>
    </source>
</evidence>
<accession>A0A9P7PZ87</accession>
<feature type="region of interest" description="Disordered" evidence="5">
    <location>
        <begin position="19"/>
        <end position="41"/>
    </location>
</feature>
<evidence type="ECO:0000256" key="6">
    <source>
        <dbReference type="SAM" id="SignalP"/>
    </source>
</evidence>
<comment type="subcellular location">
    <subcellularLocation>
        <location evidence="1">Secreted</location>
    </subcellularLocation>
</comment>
<feature type="compositionally biased region" description="Polar residues" evidence="5">
    <location>
        <begin position="29"/>
        <end position="41"/>
    </location>
</feature>
<feature type="chain" id="PRO_5040178379" description="AA1-like domain-containing protein" evidence="6">
    <location>
        <begin position="17"/>
        <end position="191"/>
    </location>
</feature>
<feature type="signal peptide" evidence="6">
    <location>
        <begin position="1"/>
        <end position="16"/>
    </location>
</feature>
<protein>
    <recommendedName>
        <fullName evidence="7">AA1-like domain-containing protein</fullName>
    </recommendedName>
</protein>
<dbReference type="AlphaFoldDB" id="A0A9P7PZ87"/>
<organism evidence="8 9">
    <name type="scientific">Claviceps humidiphila</name>
    <dbReference type="NCBI Taxonomy" id="1294629"/>
    <lineage>
        <taxon>Eukaryota</taxon>
        <taxon>Fungi</taxon>
        <taxon>Dikarya</taxon>
        <taxon>Ascomycota</taxon>
        <taxon>Pezizomycotina</taxon>
        <taxon>Sordariomycetes</taxon>
        <taxon>Hypocreomycetidae</taxon>
        <taxon>Hypocreales</taxon>
        <taxon>Clavicipitaceae</taxon>
        <taxon>Claviceps</taxon>
    </lineage>
</organism>
<name>A0A9P7PZ87_9HYPO</name>
<feature type="domain" description="AA1-like" evidence="7">
    <location>
        <begin position="48"/>
        <end position="175"/>
    </location>
</feature>
<proteinExistence type="predicted"/>
<keyword evidence="3 6" id="KW-0732">Signal</keyword>